<dbReference type="SUPFAM" id="SSF55811">
    <property type="entry name" value="Nudix"/>
    <property type="match status" value="1"/>
</dbReference>
<comment type="caution">
    <text evidence="2">The sequence shown here is derived from an EMBL/GenBank/DDBJ whole genome shotgun (WGS) entry which is preliminary data.</text>
</comment>
<accession>A0A401ZM62</accession>
<name>A0A401ZM62_9CHLR</name>
<dbReference type="Proteomes" id="UP000287224">
    <property type="component" value="Unassembled WGS sequence"/>
</dbReference>
<reference evidence="3" key="1">
    <citation type="submission" date="2018-12" db="EMBL/GenBank/DDBJ databases">
        <title>Tengunoibacter tsumagoiensis gen. nov., sp. nov., Dictyobacter kobayashii sp. nov., D. alpinus sp. nov., and D. joshuensis sp. nov. and description of Dictyobacteraceae fam. nov. within the order Ktedonobacterales isolated from Tengu-no-mugimeshi.</title>
        <authorList>
            <person name="Wang C.M."/>
            <person name="Zheng Y."/>
            <person name="Sakai Y."/>
            <person name="Toyoda A."/>
            <person name="Minakuchi Y."/>
            <person name="Abe K."/>
            <person name="Yokota A."/>
            <person name="Yabe S."/>
        </authorList>
    </citation>
    <scope>NUCLEOTIDE SEQUENCE [LARGE SCALE GENOMIC DNA]</scope>
    <source>
        <strain evidence="3">S-27</strain>
    </source>
</reference>
<dbReference type="InterPro" id="IPR000086">
    <property type="entry name" value="NUDIX_hydrolase_dom"/>
</dbReference>
<dbReference type="AlphaFoldDB" id="A0A401ZM62"/>
<sequence>MEPGEELVAALRRELLEETGLQLAGTPQLAFVVQLLRTTEDGPRESV</sequence>
<gene>
    <name evidence="2" type="ORF">KDAU_52960</name>
</gene>
<dbReference type="InterPro" id="IPR015797">
    <property type="entry name" value="NUDIX_hydrolase-like_dom_sf"/>
</dbReference>
<keyword evidence="3" id="KW-1185">Reference proteome</keyword>
<dbReference type="Pfam" id="PF00293">
    <property type="entry name" value="NUDIX"/>
    <property type="match status" value="1"/>
</dbReference>
<evidence type="ECO:0000313" key="2">
    <source>
        <dbReference type="EMBL" id="GCE07967.1"/>
    </source>
</evidence>
<evidence type="ECO:0000313" key="3">
    <source>
        <dbReference type="Proteomes" id="UP000287224"/>
    </source>
</evidence>
<feature type="domain" description="Nudix hydrolase" evidence="1">
    <location>
        <begin position="1"/>
        <end position="32"/>
    </location>
</feature>
<proteinExistence type="predicted"/>
<dbReference type="Gene3D" id="3.90.79.10">
    <property type="entry name" value="Nucleoside Triphosphate Pyrophosphohydrolase"/>
    <property type="match status" value="1"/>
</dbReference>
<organism evidence="2 3">
    <name type="scientific">Dictyobacter aurantiacus</name>
    <dbReference type="NCBI Taxonomy" id="1936993"/>
    <lineage>
        <taxon>Bacteria</taxon>
        <taxon>Bacillati</taxon>
        <taxon>Chloroflexota</taxon>
        <taxon>Ktedonobacteria</taxon>
        <taxon>Ktedonobacterales</taxon>
        <taxon>Dictyobacteraceae</taxon>
        <taxon>Dictyobacter</taxon>
    </lineage>
</organism>
<evidence type="ECO:0000259" key="1">
    <source>
        <dbReference type="Pfam" id="PF00293"/>
    </source>
</evidence>
<dbReference type="EMBL" id="BIFQ01000002">
    <property type="protein sequence ID" value="GCE07967.1"/>
    <property type="molecule type" value="Genomic_DNA"/>
</dbReference>
<protein>
    <recommendedName>
        <fullName evidence="1">Nudix hydrolase domain-containing protein</fullName>
    </recommendedName>
</protein>